<dbReference type="PANTHER" id="PTHR33365">
    <property type="entry name" value="YALI0B05434P"/>
    <property type="match status" value="1"/>
</dbReference>
<feature type="transmembrane region" description="Helical" evidence="4">
    <location>
        <begin position="50"/>
        <end position="72"/>
    </location>
</feature>
<gene>
    <name evidence="5" type="ORF">EKO27_g7158</name>
</gene>
<evidence type="ECO:0000256" key="1">
    <source>
        <dbReference type="ARBA" id="ARBA00004685"/>
    </source>
</evidence>
<keyword evidence="4" id="KW-0472">Membrane</keyword>
<comment type="pathway">
    <text evidence="1">Mycotoxin biosynthesis.</text>
</comment>
<feature type="region of interest" description="Disordered" evidence="3">
    <location>
        <begin position="249"/>
        <end position="271"/>
    </location>
</feature>
<evidence type="ECO:0000313" key="5">
    <source>
        <dbReference type="EMBL" id="RWA07959.1"/>
    </source>
</evidence>
<dbReference type="PANTHER" id="PTHR33365:SF4">
    <property type="entry name" value="CYCLOCHLOROTINE BIOSYNTHESIS PROTEIN O"/>
    <property type="match status" value="1"/>
</dbReference>
<evidence type="ECO:0000256" key="3">
    <source>
        <dbReference type="SAM" id="MobiDB-lite"/>
    </source>
</evidence>
<organism evidence="5 6">
    <name type="scientific">Xylaria grammica</name>
    <dbReference type="NCBI Taxonomy" id="363999"/>
    <lineage>
        <taxon>Eukaryota</taxon>
        <taxon>Fungi</taxon>
        <taxon>Dikarya</taxon>
        <taxon>Ascomycota</taxon>
        <taxon>Pezizomycotina</taxon>
        <taxon>Sordariomycetes</taxon>
        <taxon>Xylariomycetidae</taxon>
        <taxon>Xylariales</taxon>
        <taxon>Xylariaceae</taxon>
        <taxon>Xylaria</taxon>
    </lineage>
</organism>
<dbReference type="EMBL" id="RYZI01000227">
    <property type="protein sequence ID" value="RWA07959.1"/>
    <property type="molecule type" value="Genomic_DNA"/>
</dbReference>
<comment type="caution">
    <text evidence="5">The sequence shown here is derived from an EMBL/GenBank/DDBJ whole genome shotgun (WGS) entry which is preliminary data.</text>
</comment>
<keyword evidence="4" id="KW-1133">Transmembrane helix</keyword>
<name>A0A439D0I8_9PEZI</name>
<dbReference type="GO" id="GO:0043386">
    <property type="term" value="P:mycotoxin biosynthetic process"/>
    <property type="evidence" value="ECO:0007669"/>
    <property type="project" value="InterPro"/>
</dbReference>
<dbReference type="Pfam" id="PF11807">
    <property type="entry name" value="UstYa"/>
    <property type="match status" value="1"/>
</dbReference>
<dbReference type="AlphaFoldDB" id="A0A439D0I8"/>
<feature type="region of interest" description="Disordered" evidence="3">
    <location>
        <begin position="1"/>
        <end position="25"/>
    </location>
</feature>
<reference evidence="5 6" key="1">
    <citation type="submission" date="2018-12" db="EMBL/GenBank/DDBJ databases">
        <title>Draft genome sequence of Xylaria grammica IHI A82.</title>
        <authorList>
            <person name="Buettner E."/>
            <person name="Kellner H."/>
        </authorList>
    </citation>
    <scope>NUCLEOTIDE SEQUENCE [LARGE SCALE GENOMIC DNA]</scope>
    <source>
        <strain evidence="5 6">IHI A82</strain>
    </source>
</reference>
<protein>
    <submittedName>
        <fullName evidence="5">Uncharacterized protein</fullName>
    </submittedName>
</protein>
<evidence type="ECO:0000256" key="4">
    <source>
        <dbReference type="SAM" id="Phobius"/>
    </source>
</evidence>
<dbReference type="InterPro" id="IPR021765">
    <property type="entry name" value="UstYa-like"/>
</dbReference>
<dbReference type="Proteomes" id="UP000286045">
    <property type="component" value="Unassembled WGS sequence"/>
</dbReference>
<evidence type="ECO:0000256" key="2">
    <source>
        <dbReference type="ARBA" id="ARBA00035112"/>
    </source>
</evidence>
<keyword evidence="4" id="KW-0812">Transmembrane</keyword>
<proteinExistence type="inferred from homology"/>
<feature type="compositionally biased region" description="Polar residues" evidence="3">
    <location>
        <begin position="1"/>
        <end position="13"/>
    </location>
</feature>
<keyword evidence="6" id="KW-1185">Reference proteome</keyword>
<comment type="similarity">
    <text evidence="2">Belongs to the ustYa family.</text>
</comment>
<accession>A0A439D0I8</accession>
<sequence>MPYYSNIRSQSSDLGGARGSDESEETITEKIFEDGTAIPRKKRRYSLFSLSWLAWIPHIILLAAYSGVLLTWSNFRPHLRSTDYASVPGRSIEHWEARFLGTFSEIGDYFNVSESSDPSPGSQAAWERVQELRIAPVERKSANYIRINRAHIESPSAGDPQALTHIHRLHCLHVLWRRWHGQITDEETAEGIALPVHDDHCFDILRYALMCEGDIIIKKVGWTETEETQEGWIDVERFCEDPEVAEGVEAGKKKANMAEASTSTSKPKKGY</sequence>
<evidence type="ECO:0000313" key="6">
    <source>
        <dbReference type="Proteomes" id="UP000286045"/>
    </source>
</evidence>